<accession>A0A7J7JVN4</accession>
<reference evidence="13" key="1">
    <citation type="submission" date="2020-06" db="EMBL/GenBank/DDBJ databases">
        <title>Draft genome of Bugula neritina, a colonial animal packing powerful symbionts and potential medicines.</title>
        <authorList>
            <person name="Rayko M."/>
        </authorList>
    </citation>
    <scope>NUCLEOTIDE SEQUENCE [LARGE SCALE GENOMIC DNA]</scope>
    <source>
        <strain evidence="13">Kwan_BN1</strain>
    </source>
</reference>
<evidence type="ECO:0000256" key="10">
    <source>
        <dbReference type="SAM" id="MobiDB-lite"/>
    </source>
</evidence>
<evidence type="ECO:0000256" key="2">
    <source>
        <dbReference type="ARBA" id="ARBA00022553"/>
    </source>
</evidence>
<dbReference type="Gene3D" id="3.90.190.10">
    <property type="entry name" value="Protein tyrosine phosphatase superfamily"/>
    <property type="match status" value="1"/>
</dbReference>
<evidence type="ECO:0000313" key="13">
    <source>
        <dbReference type="EMBL" id="KAF6030469.1"/>
    </source>
</evidence>
<proteinExistence type="predicted"/>
<evidence type="ECO:0000256" key="5">
    <source>
        <dbReference type="ARBA" id="ARBA00022741"/>
    </source>
</evidence>
<feature type="transmembrane region" description="Helical" evidence="11">
    <location>
        <begin position="180"/>
        <end position="201"/>
    </location>
</feature>
<dbReference type="AlphaFoldDB" id="A0A7J7JVN4"/>
<dbReference type="PANTHER" id="PTHR19134">
    <property type="entry name" value="RECEPTOR-TYPE TYROSINE-PROTEIN PHOSPHATASE"/>
    <property type="match status" value="1"/>
</dbReference>
<dbReference type="InterPro" id="IPR050348">
    <property type="entry name" value="Protein-Tyr_Phosphatase"/>
</dbReference>
<evidence type="ECO:0000256" key="1">
    <source>
        <dbReference type="ARBA" id="ARBA00004479"/>
    </source>
</evidence>
<comment type="subcellular location">
    <subcellularLocation>
        <location evidence="1">Membrane</location>
        <topology evidence="1">Single-pass type I membrane protein</topology>
    </subcellularLocation>
</comment>
<dbReference type="GO" id="GO:0016020">
    <property type="term" value="C:membrane"/>
    <property type="evidence" value="ECO:0007669"/>
    <property type="project" value="UniProtKB-SubCell"/>
</dbReference>
<dbReference type="GO" id="GO:0004725">
    <property type="term" value="F:protein tyrosine phosphatase activity"/>
    <property type="evidence" value="ECO:0007669"/>
    <property type="project" value="InterPro"/>
</dbReference>
<dbReference type="Pfam" id="PF23144">
    <property type="entry name" value="Fn3_PTPRU"/>
    <property type="match status" value="1"/>
</dbReference>
<keyword evidence="8 11" id="KW-0472">Membrane</keyword>
<dbReference type="Proteomes" id="UP000593567">
    <property type="component" value="Unassembled WGS sequence"/>
</dbReference>
<dbReference type="InterPro" id="IPR057598">
    <property type="entry name" value="Fn3_PTPRU"/>
</dbReference>
<feature type="compositionally biased region" description="Low complexity" evidence="10">
    <location>
        <begin position="226"/>
        <end position="244"/>
    </location>
</feature>
<protein>
    <recommendedName>
        <fullName evidence="12">Tyrosine-protein phosphatase domain-containing protein</fullName>
    </recommendedName>
</protein>
<dbReference type="PRINTS" id="PR00700">
    <property type="entry name" value="PRTYPHPHTASE"/>
</dbReference>
<dbReference type="SUPFAM" id="SSF52799">
    <property type="entry name" value="(Phosphotyrosine protein) phosphatases II"/>
    <property type="match status" value="1"/>
</dbReference>
<dbReference type="Pfam" id="PF00102">
    <property type="entry name" value="Y_phosphatase"/>
    <property type="match status" value="1"/>
</dbReference>
<feature type="region of interest" description="Disordered" evidence="10">
    <location>
        <begin position="215"/>
        <end position="271"/>
    </location>
</feature>
<gene>
    <name evidence="13" type="ORF">EB796_011229</name>
</gene>
<evidence type="ECO:0000259" key="12">
    <source>
        <dbReference type="PROSITE" id="PS50055"/>
    </source>
</evidence>
<keyword evidence="6" id="KW-0067">ATP-binding</keyword>
<sequence length="519" mass="57324">MALCSVLWANLTKPFLNSDSKQTGLQSYLILVQRKTRSKRAVSSSNCIPSSNSQSVSRSSLTLTQSCYITAEILANDTKLSNPGGYEFTVGDGKSYNGYTNTKLTSATEYDVWIATTWVPKGSNDEYVKVLVKGTVLKRWENATKKSYYDLLNRIYFSFSSGPAPVSQSTPSNQSKAGPIGGAIGGVVGAVVVVIIIIVSIRRRRANRNKETSAELGLDSLGQPQPANAASKPASVSKKSTSTARPPSTARPRSVNHGAGNSNPTAPAEDGFYANTNAAQFNIPIHQLEEYITDCQETISEHYGVLMAIPDPNMSIALLPANKGKNRYKGLYPGNLHRVKLDRPNGSDYINATYLEVSSSLCSNLNALGYVLLYFINKGYYRDNHYIAAQGATQATVDDFWFMIWQEHPSAIIMVTQAMENGRVLKCFQYWPENHEEEMVFGDISVVLQSTDVWADYAIRTLRVTKGSETRVIKHYNYIGWPDHGVPDDMGPFIIFYQKIKLATQRFKDRPLLVHCSAG</sequence>
<dbReference type="GO" id="GO:0005524">
    <property type="term" value="F:ATP binding"/>
    <property type="evidence" value="ECO:0007669"/>
    <property type="project" value="UniProtKB-KW"/>
</dbReference>
<keyword evidence="3 11" id="KW-0812">Transmembrane</keyword>
<dbReference type="PANTHER" id="PTHR19134:SF559">
    <property type="entry name" value="TYROSINE-PROTEIN PHOSPHATASE DOMAIN-CONTAINING PROTEIN"/>
    <property type="match status" value="1"/>
</dbReference>
<name>A0A7J7JVN4_BUGNE</name>
<comment type="caution">
    <text evidence="13">The sequence shown here is derived from an EMBL/GenBank/DDBJ whole genome shotgun (WGS) entry which is preliminary data.</text>
</comment>
<keyword evidence="14" id="KW-1185">Reference proteome</keyword>
<evidence type="ECO:0000256" key="9">
    <source>
        <dbReference type="ARBA" id="ARBA00023180"/>
    </source>
</evidence>
<dbReference type="InterPro" id="IPR049328">
    <property type="entry name" value="TM_ErbB1"/>
</dbReference>
<dbReference type="SMART" id="SM00194">
    <property type="entry name" value="PTPc"/>
    <property type="match status" value="1"/>
</dbReference>
<dbReference type="InterPro" id="IPR029021">
    <property type="entry name" value="Prot-tyrosine_phosphatase-like"/>
</dbReference>
<organism evidence="13 14">
    <name type="scientific">Bugula neritina</name>
    <name type="common">Brown bryozoan</name>
    <name type="synonym">Sertularia neritina</name>
    <dbReference type="NCBI Taxonomy" id="10212"/>
    <lineage>
        <taxon>Eukaryota</taxon>
        <taxon>Metazoa</taxon>
        <taxon>Spiralia</taxon>
        <taxon>Lophotrochozoa</taxon>
        <taxon>Bryozoa</taxon>
        <taxon>Gymnolaemata</taxon>
        <taxon>Cheilostomatida</taxon>
        <taxon>Flustrina</taxon>
        <taxon>Buguloidea</taxon>
        <taxon>Bugulidae</taxon>
        <taxon>Bugula</taxon>
    </lineage>
</organism>
<evidence type="ECO:0000256" key="11">
    <source>
        <dbReference type="SAM" id="Phobius"/>
    </source>
</evidence>
<feature type="domain" description="Tyrosine-protein phosphatase" evidence="12">
    <location>
        <begin position="299"/>
        <end position="519"/>
    </location>
</feature>
<evidence type="ECO:0000256" key="4">
    <source>
        <dbReference type="ARBA" id="ARBA00022729"/>
    </source>
</evidence>
<evidence type="ECO:0000256" key="6">
    <source>
        <dbReference type="ARBA" id="ARBA00022840"/>
    </source>
</evidence>
<dbReference type="Pfam" id="PF21314">
    <property type="entry name" value="TM_ErbB1"/>
    <property type="match status" value="1"/>
</dbReference>
<dbReference type="InterPro" id="IPR000242">
    <property type="entry name" value="PTP_cat"/>
</dbReference>
<evidence type="ECO:0000256" key="3">
    <source>
        <dbReference type="ARBA" id="ARBA00022692"/>
    </source>
</evidence>
<evidence type="ECO:0000256" key="8">
    <source>
        <dbReference type="ARBA" id="ARBA00023136"/>
    </source>
</evidence>
<keyword evidence="9" id="KW-0325">Glycoprotein</keyword>
<keyword evidence="7 11" id="KW-1133">Transmembrane helix</keyword>
<keyword evidence="5" id="KW-0547">Nucleotide-binding</keyword>
<dbReference type="EMBL" id="VXIV02001705">
    <property type="protein sequence ID" value="KAF6030469.1"/>
    <property type="molecule type" value="Genomic_DNA"/>
</dbReference>
<evidence type="ECO:0000313" key="14">
    <source>
        <dbReference type="Proteomes" id="UP000593567"/>
    </source>
</evidence>
<keyword evidence="4" id="KW-0732">Signal</keyword>
<keyword evidence="2" id="KW-0597">Phosphoprotein</keyword>
<evidence type="ECO:0000256" key="7">
    <source>
        <dbReference type="ARBA" id="ARBA00022989"/>
    </source>
</evidence>
<dbReference type="OrthoDB" id="9979034at2759"/>
<dbReference type="PROSITE" id="PS50055">
    <property type="entry name" value="TYR_PHOSPHATASE_PTP"/>
    <property type="match status" value="1"/>
</dbReference>
<dbReference type="CDD" id="cd00047">
    <property type="entry name" value="PTPc"/>
    <property type="match status" value="1"/>
</dbReference>